<sequence>MPPRDGRGDQAREGWRRRAGGRKEGGGGGAREKEERGGERREEDMLAGPVAARRPPPARSARTGGRLHRPAFALLGVRHGRRSRAAPSSRPGCAPEREAAAGSGTGGVEERGRRRRAGSIEERRPGLELGTAPNTRALAPPPSRQLLPAPRRPLAPPLLAAMGLPPRAADRPGRHRRGRPRPAAARPSRPRRDRPGGRDSRLWASEGGGRVAALASVVGASAASYFLATGPWRSGHRRGRALLLPLALGRRHNFFFLVGAAAGDCLMARRRR</sequence>
<dbReference type="EMBL" id="CM029039">
    <property type="protein sequence ID" value="KAG2640485.1"/>
    <property type="molecule type" value="Genomic_DNA"/>
</dbReference>
<proteinExistence type="predicted"/>
<feature type="compositionally biased region" description="Low complexity" evidence="1">
    <location>
        <begin position="85"/>
        <end position="94"/>
    </location>
</feature>
<organism evidence="2 3">
    <name type="scientific">Panicum virgatum</name>
    <name type="common">Blackwell switchgrass</name>
    <dbReference type="NCBI Taxonomy" id="38727"/>
    <lineage>
        <taxon>Eukaryota</taxon>
        <taxon>Viridiplantae</taxon>
        <taxon>Streptophyta</taxon>
        <taxon>Embryophyta</taxon>
        <taxon>Tracheophyta</taxon>
        <taxon>Spermatophyta</taxon>
        <taxon>Magnoliopsida</taxon>
        <taxon>Liliopsida</taxon>
        <taxon>Poales</taxon>
        <taxon>Poaceae</taxon>
        <taxon>PACMAD clade</taxon>
        <taxon>Panicoideae</taxon>
        <taxon>Panicodae</taxon>
        <taxon>Paniceae</taxon>
        <taxon>Panicinae</taxon>
        <taxon>Panicum</taxon>
        <taxon>Panicum sect. Hiantes</taxon>
    </lineage>
</organism>
<evidence type="ECO:0000256" key="1">
    <source>
        <dbReference type="SAM" id="MobiDB-lite"/>
    </source>
</evidence>
<feature type="compositionally biased region" description="Basic and acidic residues" evidence="1">
    <location>
        <begin position="1"/>
        <end position="44"/>
    </location>
</feature>
<feature type="compositionally biased region" description="Low complexity" evidence="1">
    <location>
        <begin position="47"/>
        <end position="64"/>
    </location>
</feature>
<feature type="compositionally biased region" description="Low complexity" evidence="1">
    <location>
        <begin position="157"/>
        <end position="167"/>
    </location>
</feature>
<protein>
    <submittedName>
        <fullName evidence="2">Uncharacterized protein</fullName>
    </submittedName>
</protein>
<comment type="caution">
    <text evidence="2">The sequence shown here is derived from an EMBL/GenBank/DDBJ whole genome shotgun (WGS) entry which is preliminary data.</text>
</comment>
<dbReference type="AlphaFoldDB" id="A0A8T0VZN5"/>
<evidence type="ECO:0000313" key="2">
    <source>
        <dbReference type="EMBL" id="KAG2640485.1"/>
    </source>
</evidence>
<evidence type="ECO:0000313" key="3">
    <source>
        <dbReference type="Proteomes" id="UP000823388"/>
    </source>
</evidence>
<name>A0A8T0VZN5_PANVG</name>
<keyword evidence="3" id="KW-1185">Reference proteome</keyword>
<dbReference type="Proteomes" id="UP000823388">
    <property type="component" value="Chromosome 2K"/>
</dbReference>
<reference evidence="2" key="1">
    <citation type="submission" date="2020-05" db="EMBL/GenBank/DDBJ databases">
        <title>WGS assembly of Panicum virgatum.</title>
        <authorList>
            <person name="Lovell J.T."/>
            <person name="Jenkins J."/>
            <person name="Shu S."/>
            <person name="Juenger T.E."/>
            <person name="Schmutz J."/>
        </authorList>
    </citation>
    <scope>NUCLEOTIDE SEQUENCE</scope>
    <source>
        <strain evidence="2">AP13</strain>
    </source>
</reference>
<gene>
    <name evidence="2" type="ORF">PVAP13_2KG096564</name>
</gene>
<feature type="compositionally biased region" description="Basic and acidic residues" evidence="1">
    <location>
        <begin position="108"/>
        <end position="126"/>
    </location>
</feature>
<accession>A0A8T0VZN5</accession>
<feature type="region of interest" description="Disordered" evidence="1">
    <location>
        <begin position="1"/>
        <end position="204"/>
    </location>
</feature>